<dbReference type="RefSeq" id="XP_044552372.1">
    <property type="nucleotide sequence ID" value="XM_044695190.1"/>
</dbReference>
<protein>
    <submittedName>
        <fullName evidence="2">Uncharacterized protein</fullName>
    </submittedName>
</protein>
<sequence length="591" mass="66415">MQTHTLSSSPPQDISSTISSVKNRKSFFESFSSSSNNNNHSSPSSFTQKDSIQGGNIKVKKLLFEQAHSSSSNNTHSYKEEMIEKLDRKRESSGDSMIKKIQSQLTETTTCSSNIHRVHIDVTGNKETFEKFKNLETNHSCETQRNSSTHSTIVDVSHRNSVRLESEKYDQQVQELLSSNIPYTYKPVDSKTLWRSFPVHSTSSMDSCDINQMNDLSHVSGPTSTAPIIPVHSIPEKTNIYIHPLSDDVVIDIFDENDQPVGHSTAFITAYGKPPGKYTAHAYFQKSNNNNERLPLQQFDFVIDENGRVSPDFVNLNVKSTKFEFRKMDQPVANTVAECLFSHPWNQSGDSTFRFKTCTDEEGSFSAVLPAGSVQVHLPEMNILTTSHIVEPLPIQNREQAIRNVRQTFTHSEDATVAGSSLTSEGDVVVLGDISESMAGDPLQTLVKCMKLFLQKALERKQRIALAVWSTNCYWYQNGAFVDENTENLQQEVESWILEQFHDHGSPTYMKACLKNTKVSRTCLLCVTEMLESYQRTGLGQTSSVIIPTRDSISLPLEKEQTKCIWKRWLKSVVVTLSLVIFKGHSNGAVC</sequence>
<keyword evidence="3" id="KW-1185">Reference proteome</keyword>
<proteinExistence type="predicted"/>
<dbReference type="EMBL" id="PYSW02000010">
    <property type="protein sequence ID" value="KAG2388380.1"/>
    <property type="molecule type" value="Genomic_DNA"/>
</dbReference>
<dbReference type="InterPro" id="IPR036465">
    <property type="entry name" value="vWFA_dom_sf"/>
</dbReference>
<feature type="region of interest" description="Disordered" evidence="1">
    <location>
        <begin position="29"/>
        <end position="52"/>
    </location>
</feature>
<feature type="compositionally biased region" description="Low complexity" evidence="1">
    <location>
        <begin position="29"/>
        <end position="46"/>
    </location>
</feature>
<dbReference type="Proteomes" id="UP000816034">
    <property type="component" value="Unassembled WGS sequence"/>
</dbReference>
<comment type="caution">
    <text evidence="2">The sequence shown here is derived from an EMBL/GenBank/DDBJ whole genome shotgun (WGS) entry which is preliminary data.</text>
</comment>
<dbReference type="GeneID" id="68093006"/>
<accession>A0AA88GWP9</accession>
<organism evidence="2 3">
    <name type="scientific">Naegleria lovaniensis</name>
    <name type="common">Amoeba</name>
    <dbReference type="NCBI Taxonomy" id="51637"/>
    <lineage>
        <taxon>Eukaryota</taxon>
        <taxon>Discoba</taxon>
        <taxon>Heterolobosea</taxon>
        <taxon>Tetramitia</taxon>
        <taxon>Eutetramitia</taxon>
        <taxon>Vahlkampfiidae</taxon>
        <taxon>Naegleria</taxon>
    </lineage>
</organism>
<gene>
    <name evidence="2" type="ORF">C9374_000544</name>
</gene>
<reference evidence="2 3" key="1">
    <citation type="journal article" date="2018" name="BMC Genomics">
        <title>The genome of Naegleria lovaniensis, the basis for a comparative approach to unravel pathogenicity factors of the human pathogenic amoeba N. fowleri.</title>
        <authorList>
            <person name="Liechti N."/>
            <person name="Schurch N."/>
            <person name="Bruggmann R."/>
            <person name="Wittwer M."/>
        </authorList>
    </citation>
    <scope>NUCLEOTIDE SEQUENCE [LARGE SCALE GENOMIC DNA]</scope>
    <source>
        <strain evidence="2 3">ATCC 30569</strain>
    </source>
</reference>
<evidence type="ECO:0000313" key="3">
    <source>
        <dbReference type="Proteomes" id="UP000816034"/>
    </source>
</evidence>
<name>A0AA88GWP9_NAELO</name>
<evidence type="ECO:0000313" key="2">
    <source>
        <dbReference type="EMBL" id="KAG2388380.1"/>
    </source>
</evidence>
<feature type="region of interest" description="Disordered" evidence="1">
    <location>
        <begin position="1"/>
        <end position="20"/>
    </location>
</feature>
<dbReference type="SUPFAM" id="SSF53300">
    <property type="entry name" value="vWA-like"/>
    <property type="match status" value="1"/>
</dbReference>
<dbReference type="AlphaFoldDB" id="A0AA88GWP9"/>
<evidence type="ECO:0000256" key="1">
    <source>
        <dbReference type="SAM" id="MobiDB-lite"/>
    </source>
</evidence>